<evidence type="ECO:0000256" key="4">
    <source>
        <dbReference type="ARBA" id="ARBA00022475"/>
    </source>
</evidence>
<name>A0ABU5NCN7_9RICK</name>
<evidence type="ECO:0000259" key="9">
    <source>
        <dbReference type="Pfam" id="PF02687"/>
    </source>
</evidence>
<dbReference type="Proteomes" id="UP001291687">
    <property type="component" value="Unassembled WGS sequence"/>
</dbReference>
<evidence type="ECO:0000256" key="2">
    <source>
        <dbReference type="ARBA" id="ARBA00005236"/>
    </source>
</evidence>
<sequence>MLNNFISIVSFRYFNAKKNEKFVSIISGISLAGITIGVAALIIVMSVMNGFHIELTNNIIGLNGDISVTPMGKVIENYEDLVSKARNHKFVKKVTPLVVGQALALGTGTNSGVIIKGIDAVDLKTKGEILGNVLEGSFSDYDGANVVAVGSELARVLGISAGSKIKLIAPSLLPTAFGSMPRAKDFTVVAIFTSGLYDYDAAAMLMPVVAAQKFLSMGNGINLLEINIEEQENAKQYSKTLQQDFGFSVQVKSWMQDNQQFLSALEVERVAMFAILSLIILVAAFNIISSLFMVVKDKTKDIAILKTIGASTKQIMLIFIFNGMMIGFIGTFLGVVFGLLFSYNIENVRQFLEKLSGTRIFDPAIYFLYSLPSVVRISDVVMITSIALVLSFLATIYPAYKASALSPIEAMRYE</sequence>
<feature type="transmembrane region" description="Helical" evidence="8">
    <location>
        <begin position="22"/>
        <end position="48"/>
    </location>
</feature>
<protein>
    <submittedName>
        <fullName evidence="11">Lipoprotein ABC transporter permease</fullName>
    </submittedName>
</protein>
<feature type="transmembrane region" description="Helical" evidence="8">
    <location>
        <begin position="316"/>
        <end position="343"/>
    </location>
</feature>
<comment type="subcellular location">
    <subcellularLocation>
        <location evidence="1">Cell membrane</location>
        <topology evidence="1">Multi-pass membrane protein</topology>
    </subcellularLocation>
</comment>
<dbReference type="InterPro" id="IPR011925">
    <property type="entry name" value="LolCE_TM"/>
</dbReference>
<evidence type="ECO:0000259" key="10">
    <source>
        <dbReference type="Pfam" id="PF12704"/>
    </source>
</evidence>
<dbReference type="InterPro" id="IPR051447">
    <property type="entry name" value="Lipoprotein-release_system"/>
</dbReference>
<dbReference type="PANTHER" id="PTHR30489">
    <property type="entry name" value="LIPOPROTEIN-RELEASING SYSTEM TRANSMEMBRANE PROTEIN LOLE"/>
    <property type="match status" value="1"/>
</dbReference>
<evidence type="ECO:0000256" key="1">
    <source>
        <dbReference type="ARBA" id="ARBA00004651"/>
    </source>
</evidence>
<dbReference type="InterPro" id="IPR025857">
    <property type="entry name" value="MacB_PCD"/>
</dbReference>
<dbReference type="Pfam" id="PF12704">
    <property type="entry name" value="MacB_PCD"/>
    <property type="match status" value="1"/>
</dbReference>
<comment type="similarity">
    <text evidence="2">Belongs to the ABC-4 integral membrane protein family. LolC/E subfamily.</text>
</comment>
<evidence type="ECO:0000256" key="7">
    <source>
        <dbReference type="ARBA" id="ARBA00023136"/>
    </source>
</evidence>
<accession>A0ABU5NCN7</accession>
<dbReference type="PANTHER" id="PTHR30489:SF0">
    <property type="entry name" value="LIPOPROTEIN-RELEASING SYSTEM TRANSMEMBRANE PROTEIN LOLE"/>
    <property type="match status" value="1"/>
</dbReference>
<evidence type="ECO:0000256" key="6">
    <source>
        <dbReference type="ARBA" id="ARBA00022989"/>
    </source>
</evidence>
<evidence type="ECO:0000256" key="3">
    <source>
        <dbReference type="ARBA" id="ARBA00022448"/>
    </source>
</evidence>
<feature type="domain" description="MacB-like periplasmic core" evidence="10">
    <location>
        <begin position="27"/>
        <end position="242"/>
    </location>
</feature>
<keyword evidence="11" id="KW-0449">Lipoprotein</keyword>
<keyword evidence="7 8" id="KW-0472">Membrane</keyword>
<keyword evidence="5 8" id="KW-0812">Transmembrane</keyword>
<evidence type="ECO:0000313" key="12">
    <source>
        <dbReference type="Proteomes" id="UP001291687"/>
    </source>
</evidence>
<evidence type="ECO:0000256" key="5">
    <source>
        <dbReference type="ARBA" id="ARBA00022692"/>
    </source>
</evidence>
<proteinExistence type="inferred from homology"/>
<feature type="transmembrane region" description="Helical" evidence="8">
    <location>
        <begin position="270"/>
        <end position="295"/>
    </location>
</feature>
<keyword evidence="4" id="KW-1003">Cell membrane</keyword>
<keyword evidence="6 8" id="KW-1133">Transmembrane helix</keyword>
<dbReference type="NCBIfam" id="TIGR02212">
    <property type="entry name" value="lolCE"/>
    <property type="match status" value="1"/>
</dbReference>
<keyword evidence="3" id="KW-0813">Transport</keyword>
<keyword evidence="12" id="KW-1185">Reference proteome</keyword>
<evidence type="ECO:0000256" key="8">
    <source>
        <dbReference type="SAM" id="Phobius"/>
    </source>
</evidence>
<dbReference type="RefSeq" id="WP_322776810.1">
    <property type="nucleotide sequence ID" value="NZ_JARJFB010000060.1"/>
</dbReference>
<comment type="caution">
    <text evidence="11">The sequence shown here is derived from an EMBL/GenBank/DDBJ whole genome shotgun (WGS) entry which is preliminary data.</text>
</comment>
<evidence type="ECO:0000313" key="11">
    <source>
        <dbReference type="EMBL" id="MEA0970911.1"/>
    </source>
</evidence>
<feature type="domain" description="ABC3 transporter permease C-terminal" evidence="9">
    <location>
        <begin position="274"/>
        <end position="407"/>
    </location>
</feature>
<feature type="transmembrane region" description="Helical" evidence="8">
    <location>
        <begin position="380"/>
        <end position="400"/>
    </location>
</feature>
<gene>
    <name evidence="11" type="ORF">Megvenef_00880</name>
</gene>
<dbReference type="Pfam" id="PF02687">
    <property type="entry name" value="FtsX"/>
    <property type="match status" value="1"/>
</dbReference>
<organism evidence="11 12">
    <name type="scientific">Candidatus Megaera venefica</name>
    <dbReference type="NCBI Taxonomy" id="2055910"/>
    <lineage>
        <taxon>Bacteria</taxon>
        <taxon>Pseudomonadati</taxon>
        <taxon>Pseudomonadota</taxon>
        <taxon>Alphaproteobacteria</taxon>
        <taxon>Rickettsiales</taxon>
        <taxon>Rickettsiaceae</taxon>
        <taxon>Candidatus Megaera</taxon>
    </lineage>
</organism>
<dbReference type="InterPro" id="IPR003838">
    <property type="entry name" value="ABC3_permease_C"/>
</dbReference>
<dbReference type="EMBL" id="JARJFB010000060">
    <property type="protein sequence ID" value="MEA0970911.1"/>
    <property type="molecule type" value="Genomic_DNA"/>
</dbReference>
<reference evidence="11 12" key="1">
    <citation type="submission" date="2023-03" db="EMBL/GenBank/DDBJ databases">
        <title>Host association and intracellularity evolved multiple times independently in the Rickettsiales.</title>
        <authorList>
            <person name="Castelli M."/>
            <person name="Nardi T."/>
            <person name="Gammuto L."/>
            <person name="Bellinzona G."/>
            <person name="Sabaneyeva E."/>
            <person name="Potekhin A."/>
            <person name="Serra V."/>
            <person name="Petroni G."/>
            <person name="Sassera D."/>
        </authorList>
    </citation>
    <scope>NUCLEOTIDE SEQUENCE [LARGE SCALE GENOMIC DNA]</scope>
    <source>
        <strain evidence="11 12">Sr 2-6</strain>
    </source>
</reference>